<reference evidence="1" key="1">
    <citation type="submission" date="2021-12" db="EMBL/GenBank/DDBJ databases">
        <title>Alicyclobacillaceae gen. nov., sp. nov., isolated from chalcocite enrichment system.</title>
        <authorList>
            <person name="Jiang Z."/>
        </authorList>
    </citation>
    <scope>NUCLEOTIDE SEQUENCE</scope>
    <source>
        <strain evidence="1">MYW30-H2</strain>
    </source>
</reference>
<protein>
    <submittedName>
        <fullName evidence="1">Uncharacterized protein</fullName>
    </submittedName>
</protein>
<sequence>MKYVLITEASRKAKAARNVYESLRHHRNRKLTGEEMVAEYAVKDGILVRQEDKYRILNLRIHDEYLSPFMKTDMNLFQMLMMDDKADMRMYRAENGWMLVFEGVPAGPKPFGSQGHDMR</sequence>
<dbReference type="RefSeq" id="WP_347436474.1">
    <property type="nucleotide sequence ID" value="NZ_CP089291.1"/>
</dbReference>
<gene>
    <name evidence="1" type="ORF">LSG31_18190</name>
</gene>
<evidence type="ECO:0000313" key="1">
    <source>
        <dbReference type="EMBL" id="UOF89783.1"/>
    </source>
</evidence>
<organism evidence="1 2">
    <name type="scientific">Fodinisporobacter ferrooxydans</name>
    <dbReference type="NCBI Taxonomy" id="2901836"/>
    <lineage>
        <taxon>Bacteria</taxon>
        <taxon>Bacillati</taxon>
        <taxon>Bacillota</taxon>
        <taxon>Bacilli</taxon>
        <taxon>Bacillales</taxon>
        <taxon>Alicyclobacillaceae</taxon>
        <taxon>Fodinisporobacter</taxon>
    </lineage>
</organism>
<dbReference type="EMBL" id="CP089291">
    <property type="protein sequence ID" value="UOF89783.1"/>
    <property type="molecule type" value="Genomic_DNA"/>
</dbReference>
<proteinExistence type="predicted"/>
<name>A0ABY4CH91_9BACL</name>
<accession>A0ABY4CH91</accession>
<evidence type="ECO:0000313" key="2">
    <source>
        <dbReference type="Proteomes" id="UP000830167"/>
    </source>
</evidence>
<dbReference type="Proteomes" id="UP000830167">
    <property type="component" value="Chromosome"/>
</dbReference>
<keyword evidence="2" id="KW-1185">Reference proteome</keyword>